<evidence type="ECO:0000256" key="1">
    <source>
        <dbReference type="ARBA" id="ARBA00001941"/>
    </source>
</evidence>
<feature type="domain" description="Peptidase M20 dimerisation" evidence="19">
    <location>
        <begin position="205"/>
        <end position="292"/>
    </location>
</feature>
<keyword evidence="3" id="KW-0645">Protease</keyword>
<evidence type="ECO:0000256" key="10">
    <source>
        <dbReference type="ARBA" id="ARBA00036421"/>
    </source>
</evidence>
<comment type="catalytic activity">
    <reaction evidence="10">
        <text>Hydrolysis of dipeptides, preferentially hydrophobic dipeptides including prolyl amino acids.</text>
        <dbReference type="EC" id="3.4.13.18"/>
    </reaction>
</comment>
<evidence type="ECO:0000256" key="18">
    <source>
        <dbReference type="ARBA" id="ARBA00078074"/>
    </source>
</evidence>
<dbReference type="HOGENOM" id="CLU_028526_0_0_6"/>
<organism evidence="20 21">
    <name type="scientific">Hahella chejuensis (strain KCTC 2396)</name>
    <dbReference type="NCBI Taxonomy" id="349521"/>
    <lineage>
        <taxon>Bacteria</taxon>
        <taxon>Pseudomonadati</taxon>
        <taxon>Pseudomonadota</taxon>
        <taxon>Gammaproteobacteria</taxon>
        <taxon>Oceanospirillales</taxon>
        <taxon>Hahellaceae</taxon>
        <taxon>Hahella</taxon>
    </lineage>
</organism>
<dbReference type="SUPFAM" id="SSF53187">
    <property type="entry name" value="Zn-dependent exopeptidases"/>
    <property type="match status" value="1"/>
</dbReference>
<evidence type="ECO:0000313" key="20">
    <source>
        <dbReference type="EMBL" id="ABC27133.1"/>
    </source>
</evidence>
<dbReference type="Proteomes" id="UP000000238">
    <property type="component" value="Chromosome"/>
</dbReference>
<reference evidence="20 21" key="1">
    <citation type="journal article" date="2005" name="Nucleic Acids Res.">
        <title>Genomic blueprint of Hahella chejuensis, a marine microbe producing an algicidal agent.</title>
        <authorList>
            <person name="Jeong H."/>
            <person name="Yim J.H."/>
            <person name="Lee C."/>
            <person name="Choi S.-H."/>
            <person name="Park Y.K."/>
            <person name="Yoon S.H."/>
            <person name="Hur C.-G."/>
            <person name="Kang H.-Y."/>
            <person name="Kim D."/>
            <person name="Lee H.H."/>
            <person name="Park K.H."/>
            <person name="Park S.-H."/>
            <person name="Park H.-S."/>
            <person name="Lee H.K."/>
            <person name="Oh T.K."/>
            <person name="Kim J.F."/>
        </authorList>
    </citation>
    <scope>NUCLEOTIDE SEQUENCE [LARGE SCALE GENOMIC DNA]</scope>
    <source>
        <strain evidence="20 21">KCTC 2396</strain>
    </source>
</reference>
<keyword evidence="4" id="KW-0479">Metal-binding</keyword>
<comment type="cofactor">
    <cofactor evidence="1">
        <name>Co(2+)</name>
        <dbReference type="ChEBI" id="CHEBI:48828"/>
    </cofactor>
</comment>
<evidence type="ECO:0000256" key="2">
    <source>
        <dbReference type="ARBA" id="ARBA00001947"/>
    </source>
</evidence>
<comment type="cofactor">
    <cofactor evidence="2">
        <name>Zn(2+)</name>
        <dbReference type="ChEBI" id="CHEBI:29105"/>
    </cofactor>
</comment>
<keyword evidence="7" id="KW-0224">Dipeptidase</keyword>
<evidence type="ECO:0000256" key="15">
    <source>
        <dbReference type="ARBA" id="ARBA00075285"/>
    </source>
</evidence>
<dbReference type="NCBIfam" id="TIGR01893">
    <property type="entry name" value="aa-his-dipept"/>
    <property type="match status" value="1"/>
</dbReference>
<dbReference type="Pfam" id="PF07687">
    <property type="entry name" value="M20_dimer"/>
    <property type="match status" value="1"/>
</dbReference>
<evidence type="ECO:0000256" key="6">
    <source>
        <dbReference type="ARBA" id="ARBA00022833"/>
    </source>
</evidence>
<evidence type="ECO:0000256" key="7">
    <source>
        <dbReference type="ARBA" id="ARBA00022997"/>
    </source>
</evidence>
<gene>
    <name evidence="20" type="primary">pepD</name>
    <name evidence="20" type="ordered locus">HCH_00218</name>
</gene>
<keyword evidence="5" id="KW-0378">Hydrolase</keyword>
<dbReference type="FunFam" id="3.40.630.10:FF:000018">
    <property type="entry name" value="Aminoacyl-histidine dipeptidase PepD"/>
    <property type="match status" value="1"/>
</dbReference>
<dbReference type="GO" id="GO:0046872">
    <property type="term" value="F:metal ion binding"/>
    <property type="evidence" value="ECO:0007669"/>
    <property type="project" value="UniProtKB-KW"/>
</dbReference>
<evidence type="ECO:0000256" key="4">
    <source>
        <dbReference type="ARBA" id="ARBA00022723"/>
    </source>
</evidence>
<dbReference type="RefSeq" id="WP_011394210.1">
    <property type="nucleotide sequence ID" value="NC_007645.1"/>
</dbReference>
<evidence type="ECO:0000256" key="11">
    <source>
        <dbReference type="ARBA" id="ARBA00038976"/>
    </source>
</evidence>
<dbReference type="KEGG" id="hch:HCH_00218"/>
<dbReference type="PRINTS" id="PR00934">
    <property type="entry name" value="XHISDIPTASE"/>
</dbReference>
<dbReference type="OrthoDB" id="9773892at2"/>
<dbReference type="Pfam" id="PF01546">
    <property type="entry name" value="Peptidase_M20"/>
    <property type="match status" value="1"/>
</dbReference>
<evidence type="ECO:0000256" key="13">
    <source>
        <dbReference type="ARBA" id="ARBA00061423"/>
    </source>
</evidence>
<evidence type="ECO:0000256" key="8">
    <source>
        <dbReference type="ARBA" id="ARBA00023049"/>
    </source>
</evidence>
<dbReference type="InterPro" id="IPR001160">
    <property type="entry name" value="Peptidase_M20C"/>
</dbReference>
<keyword evidence="9" id="KW-0170">Cobalt</keyword>
<evidence type="ECO:0000259" key="19">
    <source>
        <dbReference type="Pfam" id="PF07687"/>
    </source>
</evidence>
<dbReference type="eggNOG" id="COG2195">
    <property type="taxonomic scope" value="Bacteria"/>
</dbReference>
<dbReference type="EC" id="3.4.13.18" evidence="11"/>
<dbReference type="InterPro" id="IPR002933">
    <property type="entry name" value="Peptidase_M20"/>
</dbReference>
<dbReference type="InterPro" id="IPR011650">
    <property type="entry name" value="Peptidase_M20_dimer"/>
</dbReference>
<dbReference type="EMBL" id="CP000155">
    <property type="protein sequence ID" value="ABC27133.1"/>
    <property type="molecule type" value="Genomic_DNA"/>
</dbReference>
<protein>
    <recommendedName>
        <fullName evidence="14">Cytosol non-specific dipeptidase</fullName>
        <ecNumber evidence="11">3.4.13.18</ecNumber>
    </recommendedName>
    <alternativeName>
        <fullName evidence="17">Aminoacyl-histidine dipeptidase</fullName>
    </alternativeName>
    <alternativeName>
        <fullName evidence="16">Beta-alanyl-histidine dipeptidase</fullName>
    </alternativeName>
    <alternativeName>
        <fullName evidence="15">Carnosinase</fullName>
    </alternativeName>
    <alternativeName>
        <fullName evidence="12">Peptidase D</fullName>
    </alternativeName>
    <alternativeName>
        <fullName evidence="18">Xaa-His dipeptidase</fullName>
    </alternativeName>
</protein>
<evidence type="ECO:0000256" key="12">
    <source>
        <dbReference type="ARBA" id="ARBA00044252"/>
    </source>
</evidence>
<evidence type="ECO:0000256" key="9">
    <source>
        <dbReference type="ARBA" id="ARBA00023285"/>
    </source>
</evidence>
<dbReference type="FunFam" id="3.40.630.10:FF:000015">
    <property type="entry name" value="Aminoacyl-histidine dipeptidase PepD"/>
    <property type="match status" value="1"/>
</dbReference>
<keyword evidence="6" id="KW-0862">Zinc</keyword>
<dbReference type="GO" id="GO:0005829">
    <property type="term" value="C:cytosol"/>
    <property type="evidence" value="ECO:0007669"/>
    <property type="project" value="TreeGrafter"/>
</dbReference>
<evidence type="ECO:0000313" key="21">
    <source>
        <dbReference type="Proteomes" id="UP000000238"/>
    </source>
</evidence>
<comment type="similarity">
    <text evidence="13">Belongs to the peptidase M20C family.</text>
</comment>
<dbReference type="PANTHER" id="PTHR43501">
    <property type="entry name" value="CYTOSOL NON-SPECIFIC DIPEPTIDASE"/>
    <property type="match status" value="1"/>
</dbReference>
<proteinExistence type="inferred from homology"/>
<dbReference type="PIRSF" id="PIRSF016599">
    <property type="entry name" value="Xaa-His_dipept"/>
    <property type="match status" value="1"/>
</dbReference>
<keyword evidence="21" id="KW-1185">Reference proteome</keyword>
<evidence type="ECO:0000256" key="17">
    <source>
        <dbReference type="ARBA" id="ARBA00077688"/>
    </source>
</evidence>
<evidence type="ECO:0000256" key="16">
    <source>
        <dbReference type="ARBA" id="ARBA00076004"/>
    </source>
</evidence>
<dbReference type="GO" id="GO:0006508">
    <property type="term" value="P:proteolysis"/>
    <property type="evidence" value="ECO:0007669"/>
    <property type="project" value="UniProtKB-KW"/>
</dbReference>
<dbReference type="GO" id="GO:0070573">
    <property type="term" value="F:metallodipeptidase activity"/>
    <property type="evidence" value="ECO:0007669"/>
    <property type="project" value="TreeGrafter"/>
</dbReference>
<evidence type="ECO:0000256" key="5">
    <source>
        <dbReference type="ARBA" id="ARBA00022801"/>
    </source>
</evidence>
<keyword evidence="8" id="KW-0482">Metalloprotease</keyword>
<dbReference type="Gene3D" id="3.40.630.10">
    <property type="entry name" value="Zn peptidases"/>
    <property type="match status" value="2"/>
</dbReference>
<accession>Q2SQE1</accession>
<dbReference type="STRING" id="349521.HCH_00218"/>
<dbReference type="CDD" id="cd03890">
    <property type="entry name" value="M20_pepD"/>
    <property type="match status" value="1"/>
</dbReference>
<dbReference type="PANTHER" id="PTHR43501:SF1">
    <property type="entry name" value="CYTOSOL NON-SPECIFIC DIPEPTIDASE"/>
    <property type="match status" value="1"/>
</dbReference>
<sequence length="485" mass="52820">MSLSDLTPQPLWRFFQLLCDTPRPSKQEQLLKSRIREALAEYELEIIEDQVGNLIIRKPATPGYEDAPGVVMQSHLDMVPQKNEGSTHDFSKDPIQPYIDGDWVRARGTTLGADNGIGVAAILSVLTSKDMIHGPLEGLLTVDEEAGMSGAKGLQGGVLQGSLLLNLDTEEENELYIGCAGGVDIGGRFSYQAEPRDDRRQYWRIALKGLRGGHSGLDIHSGRGNALKLVNRALDQLRKQFPALRVASLTGGTLRNAIPREAFAVVAAPAELGEAISRRVSELQQLFLQELKSVEPHLHLTISDTDSADLLPEDMVDRLQRVIFACPHGVFRMSADFPGVTETSNNLARVVMDSGHIEVHCLARSLVDSLRDDAAQSVAGVFELAGAETSVGNSYPGWAPDKNSRLLDNLTRLHEKVVGVVPKIQVIHAGLECGILGANYPHWDMISFGPTIRGAHSPDEAVHAPSVANFWKFLEATLAHLAKPD</sequence>
<dbReference type="AlphaFoldDB" id="Q2SQE1"/>
<name>Q2SQE1_HAHCH</name>
<evidence type="ECO:0000256" key="14">
    <source>
        <dbReference type="ARBA" id="ARBA00071271"/>
    </source>
</evidence>
<evidence type="ECO:0000256" key="3">
    <source>
        <dbReference type="ARBA" id="ARBA00022670"/>
    </source>
</evidence>